<dbReference type="AlphaFoldDB" id="A0A831L950"/>
<dbReference type="GO" id="GO:0046872">
    <property type="term" value="F:metal ion binding"/>
    <property type="evidence" value="ECO:0007669"/>
    <property type="project" value="UniProtKB-KW"/>
</dbReference>
<dbReference type="CDD" id="cd07010">
    <property type="entry name" value="cupin_PMI_type_I_N_bac"/>
    <property type="match status" value="1"/>
</dbReference>
<dbReference type="InterPro" id="IPR014710">
    <property type="entry name" value="RmlC-like_jellyroll"/>
</dbReference>
<dbReference type="PANTHER" id="PTHR42742">
    <property type="entry name" value="TRANSCRIPTIONAL REPRESSOR MPRA"/>
    <property type="match status" value="1"/>
</dbReference>
<reference evidence="3" key="1">
    <citation type="journal article" date="2020" name="mSystems">
        <title>Genome- and Community-Level Interaction Insights into Carbon Utilization and Element Cycling Functions of Hydrothermarchaeota in Hydrothermal Sediment.</title>
        <authorList>
            <person name="Zhou Z."/>
            <person name="Liu Y."/>
            <person name="Xu W."/>
            <person name="Pan J."/>
            <person name="Luo Z.H."/>
            <person name="Li M."/>
        </authorList>
    </citation>
    <scope>NUCLEOTIDE SEQUENCE [LARGE SCALE GENOMIC DNA]</scope>
    <source>
        <strain evidence="3">SpSt-1217</strain>
    </source>
</reference>
<evidence type="ECO:0008006" key="4">
    <source>
        <dbReference type="Google" id="ProtNLM"/>
    </source>
</evidence>
<dbReference type="InterPro" id="IPR051804">
    <property type="entry name" value="Carb_Metab_Reg_Kinase/Isom"/>
</dbReference>
<dbReference type="SUPFAM" id="SSF51182">
    <property type="entry name" value="RmlC-like cupins"/>
    <property type="match status" value="1"/>
</dbReference>
<dbReference type="EMBL" id="DSDK01000098">
    <property type="protein sequence ID" value="HDR50319.1"/>
    <property type="molecule type" value="Genomic_DNA"/>
</dbReference>
<dbReference type="InterPro" id="IPR011051">
    <property type="entry name" value="RmlC_Cupin_sf"/>
</dbReference>
<proteinExistence type="predicted"/>
<comment type="caution">
    <text evidence="3">The sequence shown here is derived from an EMBL/GenBank/DDBJ whole genome shotgun (WGS) entry which is preliminary data.</text>
</comment>
<evidence type="ECO:0000256" key="2">
    <source>
        <dbReference type="ARBA" id="ARBA00022833"/>
    </source>
</evidence>
<protein>
    <recommendedName>
        <fullName evidence="4">Mannose-6-phosphate isomerase, class I</fullName>
    </recommendedName>
</protein>
<evidence type="ECO:0000256" key="1">
    <source>
        <dbReference type="ARBA" id="ARBA00022723"/>
    </source>
</evidence>
<keyword evidence="1" id="KW-0479">Metal-binding</keyword>
<organism evidence="3">
    <name type="scientific">Mariniphaga anaerophila</name>
    <dbReference type="NCBI Taxonomy" id="1484053"/>
    <lineage>
        <taxon>Bacteria</taxon>
        <taxon>Pseudomonadati</taxon>
        <taxon>Bacteroidota</taxon>
        <taxon>Bacteroidia</taxon>
        <taxon>Marinilabiliales</taxon>
        <taxon>Prolixibacteraceae</taxon>
        <taxon>Mariniphaga</taxon>
    </lineage>
</organism>
<sequence>MKNNWRNSSQFLMPAVKQKTQKGKYDIYPTHVLEDEKIYKGFESLANKLMQHRTILMDGFVGVFFEDFKKNLQKYFDQKKLNIHWVDTSTALKSEAEIEKMIAPFLGGDDPLFGTRTNLNLADFFLPEKLKSLALDKTAGLNIIYGVGAQLSEIDGLFVYIDLPKNELQYRARSKAATNLGASKADDIKPMYKRFYFVDWPVLNRHKQQVLPNTDIVIDSQRPEEITWINGSDLRNSLKTLSQNVFRVRPWFEPGAWGGNRMLKNIDGLNKDVPNYAWSFELIVPENGLVFESSGKLLEVSFDSLMFMEAQAVLGEAYEQFGYEFPIRFDFLDTFDGGNLSIQCHPQKKYTKKHFNENFTQEETYYILDTKENANVYLGFQEDIDPNEFENTLTESFKNKTEVDIEKFVLKLPVNKHDLFLIPPGTIHGSGINNLVLEISSTPYIFTFKMYDWLRLDLDGKPRPLNIQRGMENLCFDRKGDDVTEKLLAKPVLIDSGNDWQLFHLPTHKKHLYDIHRIHLQTEVEIQTENKCHVLSLVEGSSIIIETQNGVQKRFNYAETFVVPAAAGSYKITNESDNEIRIVKAFIK</sequence>
<evidence type="ECO:0000313" key="3">
    <source>
        <dbReference type="EMBL" id="HDR50319.1"/>
    </source>
</evidence>
<name>A0A831L950_9BACT</name>
<keyword evidence="2" id="KW-0862">Zinc</keyword>
<gene>
    <name evidence="3" type="ORF">ENN90_01675</name>
</gene>
<accession>A0A831L950</accession>
<dbReference type="Proteomes" id="UP000886047">
    <property type="component" value="Unassembled WGS sequence"/>
</dbReference>
<dbReference type="Gene3D" id="2.60.120.10">
    <property type="entry name" value="Jelly Rolls"/>
    <property type="match status" value="1"/>
</dbReference>
<dbReference type="PANTHER" id="PTHR42742:SF3">
    <property type="entry name" value="FRUCTOKINASE"/>
    <property type="match status" value="1"/>
</dbReference>